<dbReference type="Pfam" id="PF00171">
    <property type="entry name" value="Aldedh"/>
    <property type="match status" value="1"/>
</dbReference>
<evidence type="ECO:0000256" key="2">
    <source>
        <dbReference type="ARBA" id="ARBA00011881"/>
    </source>
</evidence>
<dbReference type="EMBL" id="QQST01000003">
    <property type="protein sequence ID" value="RDI69855.1"/>
    <property type="molecule type" value="Genomic_DNA"/>
</dbReference>
<organism evidence="6 7">
    <name type="scientific">Halopelagius longus</name>
    <dbReference type="NCBI Taxonomy" id="1236180"/>
    <lineage>
        <taxon>Archaea</taxon>
        <taxon>Methanobacteriati</taxon>
        <taxon>Methanobacteriota</taxon>
        <taxon>Stenosarchaea group</taxon>
        <taxon>Halobacteria</taxon>
        <taxon>Halobacteriales</taxon>
        <taxon>Haloferacaceae</taxon>
    </lineage>
</organism>
<dbReference type="PANTHER" id="PTHR42804">
    <property type="entry name" value="ALDEHYDE DEHYDROGENASE"/>
    <property type="match status" value="1"/>
</dbReference>
<dbReference type="EMBL" id="FNKQ01000005">
    <property type="protein sequence ID" value="SDR07969.1"/>
    <property type="molecule type" value="Genomic_DNA"/>
</dbReference>
<dbReference type="InterPro" id="IPR016163">
    <property type="entry name" value="Ald_DH_C"/>
</dbReference>
<dbReference type="InterPro" id="IPR016161">
    <property type="entry name" value="Ald_DH/histidinol_DH"/>
</dbReference>
<evidence type="ECO:0000313" key="6">
    <source>
        <dbReference type="EMBL" id="SDR07969.1"/>
    </source>
</evidence>
<accession>A0A1H1G4H6</accession>
<gene>
    <name evidence="5" type="ORF">DWB78_17040</name>
    <name evidence="6" type="ORF">SAMN05216278_3509</name>
</gene>
<evidence type="ECO:0000313" key="5">
    <source>
        <dbReference type="EMBL" id="RDI69855.1"/>
    </source>
</evidence>
<sequence length="483" mass="50990">MSAEYDIYIDGEWKASESDETFEVRNPADTTEVVGVYQSATSDDAEAAIESAVDAQEEWASTPAPERGSILSETSAILQSRKEELTELLTAEEGKTHGEAGGEVQRAIDIFRYYGEKARDLGGTVKSAGAENKQLYTKPEPLGTVSLITPWNYPIAIPAWKLAPALATGNTVAFKPASAAPGVSRALFEALEEAGLPAGVANYVTGSGSEVGSALASHEDVDAVSFTGSTAVGTSVARQAAEDLKRVQCEMGGKNPTVVMPSGDFETAVDIVGNGAFGVTGQACTACSRAIVHEDVYEEFVDAIVDYAESLDVGDGSAGADMGPHVTESELDGTLEYIDVAVADGATLETGGERLTGDGYDDGYFVEPTVFSDVTSEMRIAQEEVFGPVLAVIPVSSYEEGVEVANDVDYGLSASIVTQDMTEAKRFVDDVEAGVAKVNEKTTGLELHVPFGGYKQSSTNTYREQGDAGLDFFTSTKTVYENY</sequence>
<evidence type="ECO:0000256" key="3">
    <source>
        <dbReference type="ARBA" id="ARBA00023002"/>
    </source>
</evidence>
<dbReference type="Gene3D" id="3.40.309.10">
    <property type="entry name" value="Aldehyde Dehydrogenase, Chain A, domain 2"/>
    <property type="match status" value="1"/>
</dbReference>
<proteinExistence type="inferred from homology"/>
<feature type="domain" description="Aldehyde dehydrogenase" evidence="4">
    <location>
        <begin position="13"/>
        <end position="479"/>
    </location>
</feature>
<evidence type="ECO:0000313" key="7">
    <source>
        <dbReference type="Proteomes" id="UP000199289"/>
    </source>
</evidence>
<dbReference type="Gene3D" id="3.40.605.10">
    <property type="entry name" value="Aldehyde Dehydrogenase, Chain A, domain 1"/>
    <property type="match status" value="1"/>
</dbReference>
<dbReference type="FunFam" id="3.40.605.10:FF:000007">
    <property type="entry name" value="NAD/NADP-dependent betaine aldehyde dehydrogenase"/>
    <property type="match status" value="1"/>
</dbReference>
<dbReference type="PANTHER" id="PTHR42804:SF1">
    <property type="entry name" value="ALDEHYDE DEHYDROGENASE-RELATED"/>
    <property type="match status" value="1"/>
</dbReference>
<dbReference type="SUPFAM" id="SSF53720">
    <property type="entry name" value="ALDH-like"/>
    <property type="match status" value="1"/>
</dbReference>
<comment type="similarity">
    <text evidence="1">Belongs to the aldehyde dehydrogenase family.</text>
</comment>
<reference evidence="6" key="2">
    <citation type="submission" date="2016-10" db="EMBL/GenBank/DDBJ databases">
        <authorList>
            <person name="de Groot N.N."/>
        </authorList>
    </citation>
    <scope>NUCLEOTIDE SEQUENCE [LARGE SCALE GENOMIC DNA]</scope>
    <source>
        <strain evidence="6">CGMCC 1.12397</strain>
    </source>
</reference>
<keyword evidence="8" id="KW-1185">Reference proteome</keyword>
<dbReference type="InterPro" id="IPR016162">
    <property type="entry name" value="Ald_DH_N"/>
</dbReference>
<dbReference type="AlphaFoldDB" id="A0A1H1G4H6"/>
<dbReference type="InterPro" id="IPR015590">
    <property type="entry name" value="Aldehyde_DH_dom"/>
</dbReference>
<reference evidence="5 8" key="3">
    <citation type="submission" date="2018-07" db="EMBL/GenBank/DDBJ databases">
        <title>Genome sequence of extremly halophilic archaeon Halopelagius longus strain BC12-B1.</title>
        <authorList>
            <person name="Zhang X."/>
        </authorList>
    </citation>
    <scope>NUCLEOTIDE SEQUENCE [LARGE SCALE GENOMIC DNA]</scope>
    <source>
        <strain evidence="5 8">BC12-B1</strain>
    </source>
</reference>
<protein>
    <submittedName>
        <fullName evidence="6">Aldehyde dehydrogenase (NAD+)</fullName>
    </submittedName>
    <submittedName>
        <fullName evidence="5">Aldehyde dehydrogenase family protein</fullName>
    </submittedName>
</protein>
<evidence type="ECO:0000313" key="8">
    <source>
        <dbReference type="Proteomes" id="UP000255421"/>
    </source>
</evidence>
<evidence type="ECO:0000259" key="4">
    <source>
        <dbReference type="Pfam" id="PF00171"/>
    </source>
</evidence>
<dbReference type="OrthoDB" id="6342at2157"/>
<reference evidence="7" key="1">
    <citation type="submission" date="2016-10" db="EMBL/GenBank/DDBJ databases">
        <authorList>
            <person name="Varghese N."/>
            <person name="Submissions S."/>
        </authorList>
    </citation>
    <scope>NUCLEOTIDE SEQUENCE [LARGE SCALE GENOMIC DNA]</scope>
    <source>
        <strain evidence="7">CGMCC 1.12397</strain>
    </source>
</reference>
<keyword evidence="3" id="KW-0560">Oxidoreductase</keyword>
<dbReference type="Proteomes" id="UP000255421">
    <property type="component" value="Unassembled WGS sequence"/>
</dbReference>
<name>A0A1H1G4H6_9EURY</name>
<dbReference type="RefSeq" id="WP_092538999.1">
    <property type="nucleotide sequence ID" value="NZ_FNKQ01000005.1"/>
</dbReference>
<evidence type="ECO:0000256" key="1">
    <source>
        <dbReference type="ARBA" id="ARBA00009986"/>
    </source>
</evidence>
<comment type="subunit">
    <text evidence="2">Homotetramer.</text>
</comment>
<dbReference type="Proteomes" id="UP000199289">
    <property type="component" value="Unassembled WGS sequence"/>
</dbReference>
<dbReference type="GO" id="GO:0016620">
    <property type="term" value="F:oxidoreductase activity, acting on the aldehyde or oxo group of donors, NAD or NADP as acceptor"/>
    <property type="evidence" value="ECO:0007669"/>
    <property type="project" value="InterPro"/>
</dbReference>